<dbReference type="InterPro" id="IPR006984">
    <property type="entry name" value="Fcf1/UTP23"/>
</dbReference>
<comment type="similarity">
    <text evidence="5">Belongs to the UTP23/FCF1 family. FCF1 subfamily.</text>
</comment>
<dbReference type="SMART" id="SM00670">
    <property type="entry name" value="PINc"/>
    <property type="match status" value="1"/>
</dbReference>
<evidence type="ECO:0000259" key="6">
    <source>
        <dbReference type="SMART" id="SM00670"/>
    </source>
</evidence>
<dbReference type="PANTHER" id="PTHR12416">
    <property type="entry name" value="RRNA-PROCESSING PROTEIN UTP23 HOMOLOG"/>
    <property type="match status" value="1"/>
</dbReference>
<evidence type="ECO:0000256" key="5">
    <source>
        <dbReference type="ARBA" id="ARBA00024026"/>
    </source>
</evidence>
<dbReference type="GO" id="GO:0006364">
    <property type="term" value="P:rRNA processing"/>
    <property type="evidence" value="ECO:0007669"/>
    <property type="project" value="UniProtKB-KW"/>
</dbReference>
<keyword evidence="3" id="KW-0698">rRNA processing</keyword>
<dbReference type="EMBL" id="GBHO01008266">
    <property type="protein sequence ID" value="JAG35338.1"/>
    <property type="molecule type" value="Transcribed_RNA"/>
</dbReference>
<evidence type="ECO:0000256" key="4">
    <source>
        <dbReference type="ARBA" id="ARBA00023242"/>
    </source>
</evidence>
<proteinExistence type="inferred from homology"/>
<dbReference type="Pfam" id="PF04900">
    <property type="entry name" value="Fcf1"/>
    <property type="match status" value="1"/>
</dbReference>
<feature type="domain" description="PIN" evidence="6">
    <location>
        <begin position="127"/>
        <end position="223"/>
    </location>
</feature>
<comment type="subcellular location">
    <subcellularLocation>
        <location evidence="1">Nucleus</location>
        <location evidence="1">Nucleolus</location>
    </subcellularLocation>
</comment>
<organism evidence="7">
    <name type="scientific">Lygus hesperus</name>
    <name type="common">Western plant bug</name>
    <dbReference type="NCBI Taxonomy" id="30085"/>
    <lineage>
        <taxon>Eukaryota</taxon>
        <taxon>Metazoa</taxon>
        <taxon>Ecdysozoa</taxon>
        <taxon>Arthropoda</taxon>
        <taxon>Hexapoda</taxon>
        <taxon>Insecta</taxon>
        <taxon>Pterygota</taxon>
        <taxon>Neoptera</taxon>
        <taxon>Paraneoptera</taxon>
        <taxon>Hemiptera</taxon>
        <taxon>Heteroptera</taxon>
        <taxon>Panheteroptera</taxon>
        <taxon>Cimicomorpha</taxon>
        <taxon>Miridae</taxon>
        <taxon>Mirini</taxon>
        <taxon>Lygus</taxon>
    </lineage>
</organism>
<keyword evidence="2" id="KW-0690">Ribosome biogenesis</keyword>
<evidence type="ECO:0000256" key="1">
    <source>
        <dbReference type="ARBA" id="ARBA00004604"/>
    </source>
</evidence>
<protein>
    <recommendedName>
        <fullName evidence="6">PIN domain-containing protein</fullName>
    </recommendedName>
</protein>
<evidence type="ECO:0000313" key="7">
    <source>
        <dbReference type="EMBL" id="JAG35338.1"/>
    </source>
</evidence>
<reference evidence="7" key="2">
    <citation type="submission" date="2014-07" db="EMBL/GenBank/DDBJ databases">
        <authorList>
            <person name="Hull J."/>
        </authorList>
    </citation>
    <scope>NUCLEOTIDE SEQUENCE</scope>
</reference>
<accession>A0A0A9YW67</accession>
<evidence type="ECO:0000256" key="3">
    <source>
        <dbReference type="ARBA" id="ARBA00022552"/>
    </source>
</evidence>
<reference evidence="7" key="1">
    <citation type="journal article" date="2014" name="PLoS ONE">
        <title>Transcriptome-Based Identification of ABC Transporters in the Western Tarnished Plant Bug Lygus hesperus.</title>
        <authorList>
            <person name="Hull J.J."/>
            <person name="Chaney K."/>
            <person name="Geib S.M."/>
            <person name="Fabrick J.A."/>
            <person name="Brent C.S."/>
            <person name="Walsh D."/>
            <person name="Lavine L.C."/>
        </authorList>
    </citation>
    <scope>NUCLEOTIDE SEQUENCE</scope>
</reference>
<dbReference type="GO" id="GO:0032040">
    <property type="term" value="C:small-subunit processome"/>
    <property type="evidence" value="ECO:0007669"/>
    <property type="project" value="InterPro"/>
</dbReference>
<name>A0A0A9YW67_LYGHE</name>
<feature type="non-terminal residue" evidence="7">
    <location>
        <position position="1"/>
    </location>
</feature>
<dbReference type="InterPro" id="IPR037503">
    <property type="entry name" value="Fcf1_PIN"/>
</dbReference>
<dbReference type="AlphaFoldDB" id="A0A0A9YW67"/>
<dbReference type="CDD" id="cd09864">
    <property type="entry name" value="PIN_Fcf1-like"/>
    <property type="match status" value="1"/>
</dbReference>
<dbReference type="InterPro" id="IPR029060">
    <property type="entry name" value="PIN-like_dom_sf"/>
</dbReference>
<dbReference type="SUPFAM" id="SSF88723">
    <property type="entry name" value="PIN domain-like"/>
    <property type="match status" value="1"/>
</dbReference>
<dbReference type="Gene3D" id="3.40.50.1010">
    <property type="entry name" value="5'-nuclease"/>
    <property type="match status" value="1"/>
</dbReference>
<evidence type="ECO:0000256" key="2">
    <source>
        <dbReference type="ARBA" id="ARBA00022517"/>
    </source>
</evidence>
<sequence>DGCRIKKYSGQYAHIYTTNTHRCMTHTRTNIERCSTHPHTPTQGMGQKSKHKAKSARMLKKTDDRLKTVVPAWYKHKLVVDPKRKKEAERILGSKQSTSFEGQSVQHIEQANPALFFRYNTALGPPYRIILDTNFINFSIQNKLDIFTSLMDCLLAKCIPIITDCVLGELEKLGPRYQIARKIVKDPRFERYTCTHKGTYADDCIVRRVQQHKCFIVATCDKD</sequence>
<keyword evidence="4" id="KW-0539">Nucleus</keyword>
<gene>
    <name evidence="7" type="ORF">CM83_2626</name>
</gene>
<dbReference type="InterPro" id="IPR002716">
    <property type="entry name" value="PIN_dom"/>
</dbReference>